<dbReference type="CDD" id="cd00085">
    <property type="entry name" value="HNHc"/>
    <property type="match status" value="1"/>
</dbReference>
<organism evidence="2 3">
    <name type="scientific">Ectocarpus siliculosus</name>
    <name type="common">Brown alga</name>
    <name type="synonym">Conferva siliculosa</name>
    <dbReference type="NCBI Taxonomy" id="2880"/>
    <lineage>
        <taxon>Eukaryota</taxon>
        <taxon>Sar</taxon>
        <taxon>Stramenopiles</taxon>
        <taxon>Ochrophyta</taxon>
        <taxon>PX clade</taxon>
        <taxon>Phaeophyceae</taxon>
        <taxon>Ectocarpales</taxon>
        <taxon>Ectocarpaceae</taxon>
        <taxon>Ectocarpus</taxon>
    </lineage>
</organism>
<dbReference type="AlphaFoldDB" id="D7G322"/>
<dbReference type="InParanoid" id="D7G322"/>
<dbReference type="GO" id="GO:0004519">
    <property type="term" value="F:endonuclease activity"/>
    <property type="evidence" value="ECO:0007669"/>
    <property type="project" value="InterPro"/>
</dbReference>
<keyword evidence="3" id="KW-1185">Reference proteome</keyword>
<protein>
    <submittedName>
        <fullName evidence="2">EsV-1-16</fullName>
    </submittedName>
</protein>
<dbReference type="GO" id="GO:0008270">
    <property type="term" value="F:zinc ion binding"/>
    <property type="evidence" value="ECO:0007669"/>
    <property type="project" value="InterPro"/>
</dbReference>
<feature type="domain" description="HNH nuclease" evidence="1">
    <location>
        <begin position="37"/>
        <end position="93"/>
    </location>
</feature>
<dbReference type="SMART" id="SM00507">
    <property type="entry name" value="HNHc"/>
    <property type="match status" value="1"/>
</dbReference>
<evidence type="ECO:0000259" key="1">
    <source>
        <dbReference type="SMART" id="SM00507"/>
    </source>
</evidence>
<dbReference type="GO" id="GO:0003676">
    <property type="term" value="F:nucleic acid binding"/>
    <property type="evidence" value="ECO:0007669"/>
    <property type="project" value="InterPro"/>
</dbReference>
<dbReference type="Gene3D" id="1.10.30.50">
    <property type="match status" value="1"/>
</dbReference>
<evidence type="ECO:0000313" key="3">
    <source>
        <dbReference type="Proteomes" id="UP000002630"/>
    </source>
</evidence>
<accession>D7G322</accession>
<reference evidence="2 3" key="1">
    <citation type="journal article" date="2010" name="Nature">
        <title>The Ectocarpus genome and the independent evolution of multicellularity in brown algae.</title>
        <authorList>
            <person name="Cock J.M."/>
            <person name="Sterck L."/>
            <person name="Rouze P."/>
            <person name="Scornet D."/>
            <person name="Allen A.E."/>
            <person name="Amoutzias G."/>
            <person name="Anthouard V."/>
            <person name="Artiguenave F."/>
            <person name="Aury J.M."/>
            <person name="Badger J.H."/>
            <person name="Beszteri B."/>
            <person name="Billiau K."/>
            <person name="Bonnet E."/>
            <person name="Bothwell J.H."/>
            <person name="Bowler C."/>
            <person name="Boyen C."/>
            <person name="Brownlee C."/>
            <person name="Carrano C.J."/>
            <person name="Charrier B."/>
            <person name="Cho G.Y."/>
            <person name="Coelho S.M."/>
            <person name="Collen J."/>
            <person name="Corre E."/>
            <person name="Da Silva C."/>
            <person name="Delage L."/>
            <person name="Delaroque N."/>
            <person name="Dittami S.M."/>
            <person name="Doulbeau S."/>
            <person name="Elias M."/>
            <person name="Farnham G."/>
            <person name="Gachon C.M."/>
            <person name="Gschloessl B."/>
            <person name="Heesch S."/>
            <person name="Jabbari K."/>
            <person name="Jubin C."/>
            <person name="Kawai H."/>
            <person name="Kimura K."/>
            <person name="Kloareg B."/>
            <person name="Kupper F.C."/>
            <person name="Lang D."/>
            <person name="Le Bail A."/>
            <person name="Leblanc C."/>
            <person name="Lerouge P."/>
            <person name="Lohr M."/>
            <person name="Lopez P.J."/>
            <person name="Martens C."/>
            <person name="Maumus F."/>
            <person name="Michel G."/>
            <person name="Miranda-Saavedra D."/>
            <person name="Morales J."/>
            <person name="Moreau H."/>
            <person name="Motomura T."/>
            <person name="Nagasato C."/>
            <person name="Napoli C.A."/>
            <person name="Nelson D.R."/>
            <person name="Nyvall-Collen P."/>
            <person name="Peters A.F."/>
            <person name="Pommier C."/>
            <person name="Potin P."/>
            <person name="Poulain J."/>
            <person name="Quesneville H."/>
            <person name="Read B."/>
            <person name="Rensing S.A."/>
            <person name="Ritter A."/>
            <person name="Rousvoal S."/>
            <person name="Samanta M."/>
            <person name="Samson G."/>
            <person name="Schroeder D.C."/>
            <person name="Segurens B."/>
            <person name="Strittmatter M."/>
            <person name="Tonon T."/>
            <person name="Tregear J.W."/>
            <person name="Valentin K."/>
            <person name="von Dassow P."/>
            <person name="Yamagishi T."/>
            <person name="Van de Peer Y."/>
            <person name="Wincker P."/>
        </authorList>
    </citation>
    <scope>NUCLEOTIDE SEQUENCE [LARGE SCALE GENOMIC DNA]</scope>
    <source>
        <strain evidence="3">Ec32 / CCAP1310/4</strain>
    </source>
</reference>
<dbReference type="Pfam" id="PF01844">
    <property type="entry name" value="HNH"/>
    <property type="match status" value="1"/>
</dbReference>
<evidence type="ECO:0000313" key="2">
    <source>
        <dbReference type="EMBL" id="CBJ33465.1"/>
    </source>
</evidence>
<gene>
    <name evidence="2" type="primary">Nuclease</name>
    <name evidence="2" type="ORF">Esi_0490_0023</name>
</gene>
<proteinExistence type="predicted"/>
<dbReference type="InterPro" id="IPR003615">
    <property type="entry name" value="HNH_nuc"/>
</dbReference>
<dbReference type="EMBL" id="FN649760">
    <property type="protein sequence ID" value="CBJ33465.1"/>
    <property type="molecule type" value="Genomic_DNA"/>
</dbReference>
<name>D7G322_ECTSI</name>
<dbReference type="Proteomes" id="UP000002630">
    <property type="component" value="Unassembled WGS sequence"/>
</dbReference>
<sequence>MRCTFLPVFGGVGQAPVAYVGPSHNLRPRARKHLTRSQKQAVLQTQRSRCNSCGDLIHLQPYANCDADHVIGVCRGGETVEENTQMLCVRCHRQKTCLEAGGSPRTVEVALEPGDSNVYIFTGGTMDLPCDKRTPLEAIGDGCALSIITYKRVNRKVVKVVDEGVDYAKMLQRFVYNPVKI</sequence>
<dbReference type="InterPro" id="IPR002711">
    <property type="entry name" value="HNH"/>
</dbReference>
<dbReference type="OrthoDB" id="425596at2759"/>